<name>A0A6L2MH69_TANCI</name>
<organism evidence="1">
    <name type="scientific">Tanacetum cinerariifolium</name>
    <name type="common">Dalmatian daisy</name>
    <name type="synonym">Chrysanthemum cinerariifolium</name>
    <dbReference type="NCBI Taxonomy" id="118510"/>
    <lineage>
        <taxon>Eukaryota</taxon>
        <taxon>Viridiplantae</taxon>
        <taxon>Streptophyta</taxon>
        <taxon>Embryophyta</taxon>
        <taxon>Tracheophyta</taxon>
        <taxon>Spermatophyta</taxon>
        <taxon>Magnoliopsida</taxon>
        <taxon>eudicotyledons</taxon>
        <taxon>Gunneridae</taxon>
        <taxon>Pentapetalae</taxon>
        <taxon>asterids</taxon>
        <taxon>campanulids</taxon>
        <taxon>Asterales</taxon>
        <taxon>Asteraceae</taxon>
        <taxon>Asteroideae</taxon>
        <taxon>Anthemideae</taxon>
        <taxon>Anthemidinae</taxon>
        <taxon>Tanacetum</taxon>
    </lineage>
</organism>
<dbReference type="AlphaFoldDB" id="A0A6L2MH69"/>
<sequence length="198" mass="23100">MNEYKGRMPTKIELELEQSQQDVSNDILVAVSSSLRLLKPKVHKLSLKPIRDPIINLIRTQSMYNTCCSSYNNICEDRNPTRANVKQALDFGFHSITKHDYTVINSPRAVMFRDKYGFRMMMRFNEIHKFSDGTLQQINEALDYSVNEFRINRMNPCLNTISNQEGRGSVQGVHVRYSEAFEDKEDLPQLGELCWWTR</sequence>
<evidence type="ECO:0000313" key="1">
    <source>
        <dbReference type="EMBL" id="GEU72102.1"/>
    </source>
</evidence>
<comment type="caution">
    <text evidence="1">The sequence shown here is derived from an EMBL/GenBank/DDBJ whole genome shotgun (WGS) entry which is preliminary data.</text>
</comment>
<proteinExistence type="predicted"/>
<evidence type="ECO:0008006" key="2">
    <source>
        <dbReference type="Google" id="ProtNLM"/>
    </source>
</evidence>
<accession>A0A6L2MH69</accession>
<gene>
    <name evidence="1" type="ORF">Tci_044080</name>
</gene>
<protein>
    <recommendedName>
        <fullName evidence="2">MAK10-like protein</fullName>
    </recommendedName>
</protein>
<dbReference type="EMBL" id="BKCJ010006428">
    <property type="protein sequence ID" value="GEU72102.1"/>
    <property type="molecule type" value="Genomic_DNA"/>
</dbReference>
<reference evidence="1" key="1">
    <citation type="journal article" date="2019" name="Sci. Rep.">
        <title>Draft genome of Tanacetum cinerariifolium, the natural source of mosquito coil.</title>
        <authorList>
            <person name="Yamashiro T."/>
            <person name="Shiraishi A."/>
            <person name="Satake H."/>
            <person name="Nakayama K."/>
        </authorList>
    </citation>
    <scope>NUCLEOTIDE SEQUENCE</scope>
</reference>